<evidence type="ECO:0000256" key="10">
    <source>
        <dbReference type="SAM" id="Phobius"/>
    </source>
</evidence>
<evidence type="ECO:0000256" key="8">
    <source>
        <dbReference type="ARBA" id="ARBA00023170"/>
    </source>
</evidence>
<accession>A0A1W4X451</accession>
<feature type="transmembrane region" description="Helical" evidence="10">
    <location>
        <begin position="39"/>
        <end position="62"/>
    </location>
</feature>
<keyword evidence="3" id="KW-0716">Sensory transduction</keyword>
<keyword evidence="11" id="KW-1185">Reference proteome</keyword>
<reference evidence="12" key="1">
    <citation type="submission" date="2025-08" db="UniProtKB">
        <authorList>
            <consortium name="RefSeq"/>
        </authorList>
    </citation>
    <scope>IDENTIFICATION</scope>
    <source>
        <tissue evidence="12">Entire body</tissue>
    </source>
</reference>
<evidence type="ECO:0000256" key="6">
    <source>
        <dbReference type="ARBA" id="ARBA00022989"/>
    </source>
</evidence>
<protein>
    <submittedName>
        <fullName evidence="12">Uncharacterized protein LOC108738285 isoform X2</fullName>
    </submittedName>
</protein>
<keyword evidence="9" id="KW-0807">Transducer</keyword>
<dbReference type="OrthoDB" id="6604226at2759"/>
<dbReference type="InterPro" id="IPR004117">
    <property type="entry name" value="7tm6_olfct_rcpt"/>
</dbReference>
<feature type="transmembrane region" description="Helical" evidence="10">
    <location>
        <begin position="190"/>
        <end position="210"/>
    </location>
</feature>
<evidence type="ECO:0000313" key="11">
    <source>
        <dbReference type="Proteomes" id="UP000192223"/>
    </source>
</evidence>
<dbReference type="RefSeq" id="XP_018327153.1">
    <property type="nucleotide sequence ID" value="XM_018471651.1"/>
</dbReference>
<evidence type="ECO:0000256" key="7">
    <source>
        <dbReference type="ARBA" id="ARBA00023136"/>
    </source>
</evidence>
<keyword evidence="2" id="KW-1003">Cell membrane</keyword>
<keyword evidence="8" id="KW-0675">Receptor</keyword>
<comment type="subcellular location">
    <subcellularLocation>
        <location evidence="1">Cell membrane</location>
        <topology evidence="1">Multi-pass membrane protein</topology>
    </subcellularLocation>
</comment>
<dbReference type="Pfam" id="PF02949">
    <property type="entry name" value="7tm_6"/>
    <property type="match status" value="1"/>
</dbReference>
<dbReference type="PANTHER" id="PTHR21137:SF35">
    <property type="entry name" value="ODORANT RECEPTOR 19A-RELATED"/>
    <property type="match status" value="1"/>
</dbReference>
<dbReference type="KEGG" id="apln:108738285"/>
<evidence type="ECO:0000256" key="5">
    <source>
        <dbReference type="ARBA" id="ARBA00022725"/>
    </source>
</evidence>
<evidence type="ECO:0000256" key="2">
    <source>
        <dbReference type="ARBA" id="ARBA00022475"/>
    </source>
</evidence>
<dbReference type="PANTHER" id="PTHR21137">
    <property type="entry name" value="ODORANT RECEPTOR"/>
    <property type="match status" value="1"/>
</dbReference>
<keyword evidence="7 10" id="KW-0472">Membrane</keyword>
<dbReference type="GO" id="GO:0005549">
    <property type="term" value="F:odorant binding"/>
    <property type="evidence" value="ECO:0007669"/>
    <property type="project" value="InterPro"/>
</dbReference>
<dbReference type="GeneID" id="108738285"/>
<name>A0A1W4X451_AGRPL</name>
<evidence type="ECO:0000256" key="9">
    <source>
        <dbReference type="ARBA" id="ARBA00023224"/>
    </source>
</evidence>
<evidence type="ECO:0000256" key="4">
    <source>
        <dbReference type="ARBA" id="ARBA00022692"/>
    </source>
</evidence>
<gene>
    <name evidence="12" type="primary">LOC108738285</name>
</gene>
<evidence type="ECO:0000313" key="12">
    <source>
        <dbReference type="RefSeq" id="XP_018327153.1"/>
    </source>
</evidence>
<keyword evidence="4 10" id="KW-0812">Transmembrane</keyword>
<keyword evidence="5" id="KW-0552">Olfaction</keyword>
<organism evidence="11 12">
    <name type="scientific">Agrilus planipennis</name>
    <name type="common">Emerald ash borer</name>
    <name type="synonym">Agrilus marcopoli</name>
    <dbReference type="NCBI Taxonomy" id="224129"/>
    <lineage>
        <taxon>Eukaryota</taxon>
        <taxon>Metazoa</taxon>
        <taxon>Ecdysozoa</taxon>
        <taxon>Arthropoda</taxon>
        <taxon>Hexapoda</taxon>
        <taxon>Insecta</taxon>
        <taxon>Pterygota</taxon>
        <taxon>Neoptera</taxon>
        <taxon>Endopterygota</taxon>
        <taxon>Coleoptera</taxon>
        <taxon>Polyphaga</taxon>
        <taxon>Elateriformia</taxon>
        <taxon>Buprestoidea</taxon>
        <taxon>Buprestidae</taxon>
        <taxon>Agrilinae</taxon>
        <taxon>Agrilus</taxon>
    </lineage>
</organism>
<dbReference type="GO" id="GO:0004984">
    <property type="term" value="F:olfactory receptor activity"/>
    <property type="evidence" value="ECO:0007669"/>
    <property type="project" value="InterPro"/>
</dbReference>
<dbReference type="GO" id="GO:0005886">
    <property type="term" value="C:plasma membrane"/>
    <property type="evidence" value="ECO:0007669"/>
    <property type="project" value="UniProtKB-SubCell"/>
</dbReference>
<evidence type="ECO:0000256" key="1">
    <source>
        <dbReference type="ARBA" id="ARBA00004651"/>
    </source>
</evidence>
<feature type="transmembrane region" description="Helical" evidence="10">
    <location>
        <begin position="157"/>
        <end position="178"/>
    </location>
</feature>
<proteinExistence type="predicted"/>
<sequence length="282" mass="32843">MKHCIAFIEKWFIIAEWLLQISSLYNYEDCYSTIRKVFYWVYKIAVIILNLFVTVTSILALIKLEFTVLMLVVNAINIYYDYENVIQKTLKQFDFFWTNNQNDNLSNRIYNKASEEELLSSKVFHTALSNNLNGLIARHQKLLEFYRRLDKFLMPTITVRLAITSAAFILETVTGLVVRDMNISLPFLQYATTCLIQLLLYGGSGHLLIYKSQNLSEALYDSRWISCKRDIKRSVLLIQQRCSVSSKITIASWMDLTLQTMSSVVRFSFSIATVLRQVLDKK</sequence>
<dbReference type="Proteomes" id="UP000192223">
    <property type="component" value="Unplaced"/>
</dbReference>
<evidence type="ECO:0000256" key="3">
    <source>
        <dbReference type="ARBA" id="ARBA00022606"/>
    </source>
</evidence>
<dbReference type="GO" id="GO:0007165">
    <property type="term" value="P:signal transduction"/>
    <property type="evidence" value="ECO:0007669"/>
    <property type="project" value="UniProtKB-KW"/>
</dbReference>
<keyword evidence="6 10" id="KW-1133">Transmembrane helix</keyword>
<dbReference type="AlphaFoldDB" id="A0A1W4X451"/>